<reference evidence="4" key="1">
    <citation type="journal article" date="2019" name="Int. J. Syst. Evol. Microbiol.">
        <title>The Global Catalogue of Microorganisms (GCM) 10K type strain sequencing project: providing services to taxonomists for standard genome sequencing and annotation.</title>
        <authorList>
            <consortium name="The Broad Institute Genomics Platform"/>
            <consortium name="The Broad Institute Genome Sequencing Center for Infectious Disease"/>
            <person name="Wu L."/>
            <person name="Ma J."/>
        </authorList>
    </citation>
    <scope>NUCLEOTIDE SEQUENCE [LARGE SCALE GENOMIC DNA]</scope>
    <source>
        <strain evidence="4">CGMCC 1.15420</strain>
    </source>
</reference>
<evidence type="ECO:0000313" key="4">
    <source>
        <dbReference type="Proteomes" id="UP000608420"/>
    </source>
</evidence>
<dbReference type="PANTHER" id="PTHR43000">
    <property type="entry name" value="DTDP-D-GLUCOSE 4,6-DEHYDRATASE-RELATED"/>
    <property type="match status" value="1"/>
</dbReference>
<keyword evidence="4" id="KW-1185">Reference proteome</keyword>
<comment type="caution">
    <text evidence="3">The sequence shown here is derived from an EMBL/GenBank/DDBJ whole genome shotgun (WGS) entry which is preliminary data.</text>
</comment>
<gene>
    <name evidence="3" type="ORF">GCM10010913_28430</name>
</gene>
<sequence length="325" mass="36512">MKVLVTGGAGFIGRCTVNQLLERGCQVVVVDQRREQDEPVWDKSVTCYKTDIRAEELERIFAEERPDYCLHLAAQVSVAQSFENPDRDAETNILGTINVLRMCVRYHVKKIIFASSAAVYGNPVSYPIVEKSELDPQSFYGMSKWVAESYIQSFSDQYNLDYTILRYANVYGIRERRTGEDGVLTAFIERMAGGLPMVIYGDGCQTRDFVYVRDVAAANVLALEAGSRQIINISSGSGISLLEIGNILQDICGHSISLQFMPQRPGDIDRSVLSNDRARELLGWSPSYSLAEGLRAMIGYEYMMRKTRGLVHIPDRLDYSRITAI</sequence>
<dbReference type="RefSeq" id="WP_120464508.1">
    <property type="nucleotide sequence ID" value="NZ_BMIW01000020.1"/>
</dbReference>
<evidence type="ECO:0000313" key="3">
    <source>
        <dbReference type="EMBL" id="GGG04886.1"/>
    </source>
</evidence>
<evidence type="ECO:0000256" key="1">
    <source>
        <dbReference type="ARBA" id="ARBA00007637"/>
    </source>
</evidence>
<dbReference type="SUPFAM" id="SSF51735">
    <property type="entry name" value="NAD(P)-binding Rossmann-fold domains"/>
    <property type="match status" value="1"/>
</dbReference>
<dbReference type="Gene3D" id="3.40.50.720">
    <property type="entry name" value="NAD(P)-binding Rossmann-like Domain"/>
    <property type="match status" value="1"/>
</dbReference>
<dbReference type="Proteomes" id="UP000608420">
    <property type="component" value="Unassembled WGS sequence"/>
</dbReference>
<dbReference type="InterPro" id="IPR036291">
    <property type="entry name" value="NAD(P)-bd_dom_sf"/>
</dbReference>
<accession>A0ABQ1W010</accession>
<dbReference type="InterPro" id="IPR001509">
    <property type="entry name" value="Epimerase_deHydtase"/>
</dbReference>
<feature type="domain" description="NAD-dependent epimerase/dehydratase" evidence="2">
    <location>
        <begin position="3"/>
        <end position="233"/>
    </location>
</feature>
<evidence type="ECO:0000259" key="2">
    <source>
        <dbReference type="Pfam" id="PF01370"/>
    </source>
</evidence>
<name>A0ABQ1W010_9BACL</name>
<proteinExistence type="inferred from homology"/>
<dbReference type="Pfam" id="PF01370">
    <property type="entry name" value="Epimerase"/>
    <property type="match status" value="1"/>
</dbReference>
<comment type="similarity">
    <text evidence="1">Belongs to the NAD(P)-dependent epimerase/dehydratase family.</text>
</comment>
<organism evidence="3 4">
    <name type="scientific">Paenibacillus aceti</name>
    <dbReference type="NCBI Taxonomy" id="1820010"/>
    <lineage>
        <taxon>Bacteria</taxon>
        <taxon>Bacillati</taxon>
        <taxon>Bacillota</taxon>
        <taxon>Bacilli</taxon>
        <taxon>Bacillales</taxon>
        <taxon>Paenibacillaceae</taxon>
        <taxon>Paenibacillus</taxon>
    </lineage>
</organism>
<protein>
    <submittedName>
        <fullName evidence="3">UDP-glucose 4-epimerase</fullName>
    </submittedName>
</protein>
<dbReference type="EMBL" id="BMIW01000020">
    <property type="protein sequence ID" value="GGG04886.1"/>
    <property type="molecule type" value="Genomic_DNA"/>
</dbReference>
<dbReference type="Gene3D" id="3.90.25.10">
    <property type="entry name" value="UDP-galactose 4-epimerase, domain 1"/>
    <property type="match status" value="1"/>
</dbReference>